<dbReference type="AlphaFoldDB" id="A0A2R4M6E6"/>
<organism evidence="10 11">
    <name type="scientific">Celeribacter baekdonensis</name>
    <dbReference type="NCBI Taxonomy" id="875171"/>
    <lineage>
        <taxon>Bacteria</taxon>
        <taxon>Pseudomonadati</taxon>
        <taxon>Pseudomonadota</taxon>
        <taxon>Alphaproteobacteria</taxon>
        <taxon>Rhodobacterales</taxon>
        <taxon>Roseobacteraceae</taxon>
        <taxon>Celeribacter</taxon>
    </lineage>
</organism>
<comment type="similarity">
    <text evidence="2">Belongs to the MscS (TC 1.A.23) family.</text>
</comment>
<name>A0A2R4M6E6_9RHOB</name>
<keyword evidence="6 7" id="KW-0472">Membrane</keyword>
<evidence type="ECO:0000256" key="2">
    <source>
        <dbReference type="ARBA" id="ARBA00008017"/>
    </source>
</evidence>
<evidence type="ECO:0000256" key="3">
    <source>
        <dbReference type="ARBA" id="ARBA00022475"/>
    </source>
</evidence>
<keyword evidence="4 7" id="KW-0812">Transmembrane</keyword>
<evidence type="ECO:0000313" key="10">
    <source>
        <dbReference type="EMBL" id="AVW92659.1"/>
    </source>
</evidence>
<dbReference type="InterPro" id="IPR011014">
    <property type="entry name" value="MscS_channel_TM-2"/>
</dbReference>
<dbReference type="Proteomes" id="UP000241447">
    <property type="component" value="Chromosome"/>
</dbReference>
<evidence type="ECO:0000256" key="7">
    <source>
        <dbReference type="SAM" id="Phobius"/>
    </source>
</evidence>
<feature type="transmembrane region" description="Helical" evidence="7">
    <location>
        <begin position="30"/>
        <end position="50"/>
    </location>
</feature>
<feature type="transmembrane region" description="Helical" evidence="7">
    <location>
        <begin position="214"/>
        <end position="233"/>
    </location>
</feature>
<dbReference type="PANTHER" id="PTHR30347">
    <property type="entry name" value="POTASSIUM CHANNEL RELATED"/>
    <property type="match status" value="1"/>
</dbReference>
<keyword evidence="3" id="KW-1003">Cell membrane</keyword>
<dbReference type="Pfam" id="PF21082">
    <property type="entry name" value="MS_channel_3rd"/>
    <property type="match status" value="1"/>
</dbReference>
<evidence type="ECO:0000256" key="4">
    <source>
        <dbReference type="ARBA" id="ARBA00022692"/>
    </source>
</evidence>
<feature type="transmembrane region" description="Helical" evidence="7">
    <location>
        <begin position="139"/>
        <end position="159"/>
    </location>
</feature>
<evidence type="ECO:0000256" key="1">
    <source>
        <dbReference type="ARBA" id="ARBA00004651"/>
    </source>
</evidence>
<dbReference type="PANTHER" id="PTHR30347:SF1">
    <property type="entry name" value="MECHANOSENSITIVE CHANNEL MSCK"/>
    <property type="match status" value="1"/>
</dbReference>
<keyword evidence="5 7" id="KW-1133">Transmembrane helix</keyword>
<dbReference type="InterPro" id="IPR011066">
    <property type="entry name" value="MscS_channel_C_sf"/>
</dbReference>
<feature type="domain" description="Mechanosensitive ion channel MscS" evidence="8">
    <location>
        <begin position="260"/>
        <end position="326"/>
    </location>
</feature>
<protein>
    <submittedName>
        <fullName evidence="10">Mechanosensitive ion channel protein</fullName>
    </submittedName>
</protein>
<evidence type="ECO:0000313" key="11">
    <source>
        <dbReference type="Proteomes" id="UP000241447"/>
    </source>
</evidence>
<dbReference type="SUPFAM" id="SSF50182">
    <property type="entry name" value="Sm-like ribonucleoproteins"/>
    <property type="match status" value="1"/>
</dbReference>
<dbReference type="Gene3D" id="1.10.287.1260">
    <property type="match status" value="1"/>
</dbReference>
<dbReference type="InterPro" id="IPR052702">
    <property type="entry name" value="MscS-like_channel"/>
</dbReference>
<dbReference type="Gene3D" id="3.30.70.100">
    <property type="match status" value="1"/>
</dbReference>
<dbReference type="SUPFAM" id="SSF82689">
    <property type="entry name" value="Mechanosensitive channel protein MscS (YggB), C-terminal domain"/>
    <property type="match status" value="1"/>
</dbReference>
<evidence type="ECO:0000259" key="9">
    <source>
        <dbReference type="Pfam" id="PF21082"/>
    </source>
</evidence>
<dbReference type="GO" id="GO:0005886">
    <property type="term" value="C:plasma membrane"/>
    <property type="evidence" value="ECO:0007669"/>
    <property type="project" value="UniProtKB-SubCell"/>
</dbReference>
<comment type="subcellular location">
    <subcellularLocation>
        <location evidence="1">Cell membrane</location>
        <topology evidence="1">Multi-pass membrane protein</topology>
    </subcellularLocation>
</comment>
<dbReference type="EMBL" id="CP028475">
    <property type="protein sequence ID" value="AVW92659.1"/>
    <property type="molecule type" value="Genomic_DNA"/>
</dbReference>
<dbReference type="Gene3D" id="2.30.30.60">
    <property type="match status" value="1"/>
</dbReference>
<evidence type="ECO:0000259" key="8">
    <source>
        <dbReference type="Pfam" id="PF00924"/>
    </source>
</evidence>
<dbReference type="InterPro" id="IPR010920">
    <property type="entry name" value="LSM_dom_sf"/>
</dbReference>
<gene>
    <name evidence="10" type="ORF">DA792_17450</name>
</gene>
<dbReference type="RefSeq" id="WP_107721542.1">
    <property type="nucleotide sequence ID" value="NZ_CP028475.1"/>
</dbReference>
<dbReference type="OrthoDB" id="9799209at2"/>
<dbReference type="InterPro" id="IPR006685">
    <property type="entry name" value="MscS_channel_2nd"/>
</dbReference>
<dbReference type="InterPro" id="IPR023408">
    <property type="entry name" value="MscS_beta-dom_sf"/>
</dbReference>
<feature type="domain" description="Mechanosensitive ion channel MscS C-terminal" evidence="9">
    <location>
        <begin position="334"/>
        <end position="417"/>
    </location>
</feature>
<dbReference type="Pfam" id="PF00924">
    <property type="entry name" value="MS_channel_2nd"/>
    <property type="match status" value="1"/>
</dbReference>
<feature type="transmembrane region" description="Helical" evidence="7">
    <location>
        <begin position="79"/>
        <end position="99"/>
    </location>
</feature>
<evidence type="ECO:0000256" key="5">
    <source>
        <dbReference type="ARBA" id="ARBA00022989"/>
    </source>
</evidence>
<evidence type="ECO:0000256" key="6">
    <source>
        <dbReference type="ARBA" id="ARBA00023136"/>
    </source>
</evidence>
<feature type="transmembrane region" description="Helical" evidence="7">
    <location>
        <begin position="105"/>
        <end position="127"/>
    </location>
</feature>
<feature type="transmembrane region" description="Helical" evidence="7">
    <location>
        <begin position="171"/>
        <end position="193"/>
    </location>
</feature>
<proteinExistence type="inferred from homology"/>
<sequence>MEPTQITELLNQTGGDILGFAQGLLRRWNLYQIGITLVTLAGAILIGRILSARMRNWMRSLEGRPKWQLRLLLAMEKRLPLLVWALLLWAVYLVMHQITWPSRSYLIAIIARVVSAWFAVEFVVQLVRNRSLRRTVRWGLWAYVTLYFFGGLDWAASFLDSIAVQFGTFRLSALSLLKALVVTGLLVTFARITARQTSTRIRRNEDISPSMRELIIKGVQVSLYGAAFFIGLKAVGFDLTGLAVLSGAIGVGLGFGLQKVVSNLVSGVIILLDKSIKPGDVISLGDTFGWINTLGARYASITTRDGKEFLIPNEDLITGQVVNWSHTNDFVRLDIYFGTAYGDDPHQVRQIAIDAAKAVKRVLTTKPPVCHIVGFGDNSVDYILRFWITDPTGGLTNVRGDVYLSLWDAFKANGISIPFPQREVRVLEGSQLVTKGVD</sequence>
<dbReference type="KEGG" id="cbak:DA792_17450"/>
<dbReference type="GO" id="GO:0008381">
    <property type="term" value="F:mechanosensitive monoatomic ion channel activity"/>
    <property type="evidence" value="ECO:0007669"/>
    <property type="project" value="UniProtKB-ARBA"/>
</dbReference>
<feature type="transmembrane region" description="Helical" evidence="7">
    <location>
        <begin position="239"/>
        <end position="257"/>
    </location>
</feature>
<reference evidence="10 11" key="1">
    <citation type="submission" date="2018-03" db="EMBL/GenBank/DDBJ databases">
        <title>The Complete Genome of Celeribacter baekdonensis strain LH4, a Thiosulfate-Oxidizing Alphaproteobacterium Isolated from Gulf of Mexico Continental Slope Sediments.</title>
        <authorList>
            <person name="Flood B.E."/>
            <person name="Bailey J.V."/>
            <person name="Leprich D."/>
        </authorList>
    </citation>
    <scope>NUCLEOTIDE SEQUENCE [LARGE SCALE GENOMIC DNA]</scope>
    <source>
        <strain evidence="10 11">LH4</strain>
    </source>
</reference>
<dbReference type="InterPro" id="IPR049278">
    <property type="entry name" value="MS_channel_C"/>
</dbReference>
<accession>A0A2R4M6E6</accession>
<dbReference type="SUPFAM" id="SSF82861">
    <property type="entry name" value="Mechanosensitive channel protein MscS (YggB), transmembrane region"/>
    <property type="match status" value="1"/>
</dbReference>